<dbReference type="Gene3D" id="3.40.50.150">
    <property type="entry name" value="Vaccinia Virus protein VP39"/>
    <property type="match status" value="1"/>
</dbReference>
<dbReference type="CDD" id="cd02440">
    <property type="entry name" value="AdoMet_MTases"/>
    <property type="match status" value="1"/>
</dbReference>
<dbReference type="Pfam" id="PF13489">
    <property type="entry name" value="Methyltransf_23"/>
    <property type="match status" value="1"/>
</dbReference>
<comment type="caution">
    <text evidence="1">The sequence shown here is derived from an EMBL/GenBank/DDBJ whole genome shotgun (WGS) entry which is preliminary data.</text>
</comment>
<proteinExistence type="predicted"/>
<name>A0A2H9VVS8_9SPHI</name>
<dbReference type="SUPFAM" id="SSF53335">
    <property type="entry name" value="S-adenosyl-L-methionine-dependent methyltransferases"/>
    <property type="match status" value="1"/>
</dbReference>
<dbReference type="InterPro" id="IPR029063">
    <property type="entry name" value="SAM-dependent_MTases_sf"/>
</dbReference>
<accession>A0A2H9VVS8</accession>
<dbReference type="AlphaFoldDB" id="A0A2H9VVS8"/>
<organism evidence="1 2">
    <name type="scientific">Mucilaginibacter auburnensis</name>
    <dbReference type="NCBI Taxonomy" id="1457233"/>
    <lineage>
        <taxon>Bacteria</taxon>
        <taxon>Pseudomonadati</taxon>
        <taxon>Bacteroidota</taxon>
        <taxon>Sphingobacteriia</taxon>
        <taxon>Sphingobacteriales</taxon>
        <taxon>Sphingobacteriaceae</taxon>
        <taxon>Mucilaginibacter</taxon>
    </lineage>
</organism>
<reference evidence="1 2" key="1">
    <citation type="submission" date="2017-11" db="EMBL/GenBank/DDBJ databases">
        <title>Genomic Encyclopedia of Archaeal and Bacterial Type Strains, Phase II (KMG-II): From Individual Species to Whole Genera.</title>
        <authorList>
            <person name="Goeker M."/>
        </authorList>
    </citation>
    <scope>NUCLEOTIDE SEQUENCE [LARGE SCALE GENOMIC DNA]</scope>
    <source>
        <strain evidence="1 2">DSM 28175</strain>
    </source>
</reference>
<sequence>MNDILGQAIFNYYNKTSKQKLWIHNHYGPREEMPLRVYFRGEDDMPDLEWLAIERCFGNVLDVGAGAGSHSLVLQQRNIDVTALDISPLLTQVMIGRGVKKVVQGDIYVYNEQQFDTILLLMNGIGLAATIGGLKQLLLHLKTLLEPGGQILFDSSDVAYLYDGHPPAGKYYGEVAYQYAYNNYKTDWFTWLYIGEHAMQEAAKECGFDMEVLLEDEHAQYLARLTIVNDQSDNEQSDNN</sequence>
<dbReference type="Proteomes" id="UP000242687">
    <property type="component" value="Unassembled WGS sequence"/>
</dbReference>
<gene>
    <name evidence="1" type="ORF">CLV57_1955</name>
</gene>
<dbReference type="GO" id="GO:0008168">
    <property type="term" value="F:methyltransferase activity"/>
    <property type="evidence" value="ECO:0007669"/>
    <property type="project" value="UniProtKB-KW"/>
</dbReference>
<protein>
    <submittedName>
        <fullName evidence="1">Methyltransferase family protein</fullName>
    </submittedName>
</protein>
<dbReference type="RefSeq" id="WP_100341097.1">
    <property type="nucleotide sequence ID" value="NZ_PGFJ01000001.1"/>
</dbReference>
<dbReference type="EMBL" id="PGFJ01000001">
    <property type="protein sequence ID" value="PJJ84933.1"/>
    <property type="molecule type" value="Genomic_DNA"/>
</dbReference>
<evidence type="ECO:0000313" key="2">
    <source>
        <dbReference type="Proteomes" id="UP000242687"/>
    </source>
</evidence>
<keyword evidence="2" id="KW-1185">Reference proteome</keyword>
<keyword evidence="1" id="KW-0808">Transferase</keyword>
<evidence type="ECO:0000313" key="1">
    <source>
        <dbReference type="EMBL" id="PJJ84933.1"/>
    </source>
</evidence>
<keyword evidence="1" id="KW-0489">Methyltransferase</keyword>
<dbReference type="GO" id="GO:0032259">
    <property type="term" value="P:methylation"/>
    <property type="evidence" value="ECO:0007669"/>
    <property type="project" value="UniProtKB-KW"/>
</dbReference>
<dbReference type="OrthoDB" id="1143568at2"/>